<dbReference type="Pfam" id="PF06605">
    <property type="entry name" value="Prophage_tail"/>
    <property type="match status" value="1"/>
</dbReference>
<name>A0ABT6HDU1_LEUPS</name>
<keyword evidence="3" id="KW-1185">Reference proteome</keyword>
<dbReference type="GeneID" id="64344965"/>
<dbReference type="Pfam" id="PF07902">
    <property type="entry name" value="Gp58"/>
    <property type="match status" value="1"/>
</dbReference>
<dbReference type="InterPro" id="IPR030392">
    <property type="entry name" value="S74_ICA"/>
</dbReference>
<dbReference type="Gene3D" id="2.60.120.260">
    <property type="entry name" value="Galactose-binding domain-like"/>
    <property type="match status" value="1"/>
</dbReference>
<evidence type="ECO:0000313" key="2">
    <source>
        <dbReference type="EMBL" id="MDG9733488.1"/>
    </source>
</evidence>
<reference evidence="2 3" key="1">
    <citation type="submission" date="2023-02" db="EMBL/GenBank/DDBJ databases">
        <title>Antimicrobial susceptibility testing and tentative epidemiological cut-off values for Lactobacillaceae family species intended for ingestion.</title>
        <authorList>
            <person name="Noehr-Meldgaard K."/>
            <person name="Struve C."/>
            <person name="Ingmer H."/>
            <person name="Koza A."/>
            <person name="Al-Nakeeb K."/>
            <person name="Agersoe Y."/>
        </authorList>
    </citation>
    <scope>NUCLEOTIDE SEQUENCE [LARGE SCALE GENOMIC DNA]</scope>
    <source>
        <strain evidence="2 3">DSM 20193</strain>
    </source>
</reference>
<dbReference type="Proteomes" id="UP001529201">
    <property type="component" value="Unassembled WGS sequence"/>
</dbReference>
<evidence type="ECO:0000259" key="1">
    <source>
        <dbReference type="PROSITE" id="PS51688"/>
    </source>
</evidence>
<comment type="caution">
    <text evidence="2">The sequence shown here is derived from an EMBL/GenBank/DDBJ whole genome shotgun (WGS) entry which is preliminary data.</text>
</comment>
<protein>
    <submittedName>
        <fullName evidence="2">Gp58-like family protein</fullName>
    </submittedName>
</protein>
<evidence type="ECO:0000313" key="3">
    <source>
        <dbReference type="Proteomes" id="UP001529201"/>
    </source>
</evidence>
<dbReference type="SUPFAM" id="SSF57997">
    <property type="entry name" value="Tropomyosin"/>
    <property type="match status" value="1"/>
</dbReference>
<dbReference type="InterPro" id="IPR010572">
    <property type="entry name" value="Tail_dom"/>
</dbReference>
<dbReference type="PROSITE" id="PS51688">
    <property type="entry name" value="ICA"/>
    <property type="match status" value="1"/>
</dbReference>
<sequence length="1934" mass="207930">MTPILYEKDEIDFTSQGLGSLVEIYDVDVEEQRNGLLQLTASYPVSGVRYADISVGRLILAKPNQRDDIHAFRIVSTELDISGYAVTIEADSITYDLTHNLVKHLVASGDGQSFMTALKNAIVNPSVFSFYSDIATSSTTSLNYVNPMEAIMGTTGSFLQIWGGELKRENRRVAMFNRRGRDNVATFRLGKNISGLKYSVDISSLVTRIIPTKSVQNDDQTTTTLEGTPVDSQYINNYEQIYTLPLEFTDDTIKTVADLNAAAKGWFTQSANTGRDKPTVTIDIDVLSLQDSADYQDKFKNLESVSLTDTVTVYVPEYGVNVTAIVNELHYDPILDRVTKMTVGTAKQSFADSSRTQLSDLQDKIISVQNQADAAAVSANGKNKNYYGSVEPSHPQEGDLWYWVDGDKSGVKQFVSGDWVDLVDSDTQEKIDDAVYDAVAQANAHTDEVKQGLSTDIATAKSQAASQASSAEANAKSAATSQFNQAQNALSAAKTDLTDSIASEASARNTAVAAANSQARTYANQAKADALNTIAKEVTDRQNAVSALDTKATNAVNQAKSDINDTIKALSVGDRNYILDTANPKTQTSNGKDNQDIYNQAIFYSPIKNWGIANGDYIISFDWTLKTALSSDMQASVFFNQSPWQQQNFTVKSGQLTGHVDLKFKLNPGILTATQDVTSLTFRIMSQMASGNTITYSNLFMKSGTIITTWTPAPEDVVLDYTTKDNQIKETITQYQHTNDGKVSKAQTDATTALGLVATKVSQTDYDQKTGDLSTKYTQVKQTVDSQATDIVNIKATATSQASKINSISSDVDGTKQSISDIETTQDSQSDKINQITTDVNGTKQSITDIQTKDGQQDARMGNIETSVSGVQSDFSSYKTTNDGAVQTAQTTAQTAVDGLKTKVSQTDYNTKTGQLQTDLTATTQTANQAKTDIVSIKQKDGEQDAKMNSIVSDANGTKQTVSDLQTTQGKQSGDISTLQQRADGFDATVAKINTTVNSLGQINQLFNTEFSPDFAGWNIGTPTTSGKFTATTPLSSDTSWSLSSEKFNGSNVLLNAYGYGASSINSGLIPIGGNVISVLAMEAYSSSNYNGTVTASLRFYYYDSNQNYISNTIKDSSKISSWTRLTASATSPSNSAYVVVVFVTNGSVGTSSYSQPMLVFSSTVGAYVQGNYNNNSATAKAQLTADNAALNLSKYQTDADGRISKAQADITATAQQVATKVSQTDYDTKTGQLTTGVSKAQQTADAVTTSLGNYKQDADGRISANSADIVTNANAIKQKVAQSDYDANNTKLTSRLTTVETTANGTATTVSNLQQTVNSLGQTNLINNSEFSPDLQGWSMTGSGTYTVGDYDYSGAVLVLANTGGGIVNLYSSPISLNGSSSITISWKLNYYIFSVGTNGLSYIYLQYLDSSLNPIPNVFINPQNVAGSSGKGWTNYIVNNFTLTNMPTGAKYIRLVVDAREKGSKIGINKPMLTLGTTVGAYVAGAYNNNAALAQVKITADSISNFVRDSSGNISSDFQTALSKTSIITGSTLATSIQTQTATQITSALTDNNGKIISLINQDTSGVQIAGKNIVLNGDTTVTGDFYAKGGNFKNLNASNMTVGTINGNQVNVTNINANNIVSGAISGANLNINLNTGSVVFQKGRINSSDYTTDINIDQGYISTANGVTRALLTQGKLQLIDPTLFSPQTNPYLEISNNSSLFNGMSALIKARDSLTVSINGYDDRGYDTPISTEKFVGLSIGKYNGNLMPTKIGGAEQGVIISGGKQYNDIVGTSEPYIYIGSDSKGASPNGDRISLQAKAVHIPSAYNVTWSASANVYIASDGSLYRASSAKKYKQDIKHNVPLSDSKKLLEIPLSTWIDKRQYREKNDETRYFGMIAEDLRDAGLEYLVQYGEDNEVEGINYDRVALLLIPLVKELKERIEELESEGK</sequence>
<dbReference type="Gene3D" id="1.20.5.340">
    <property type="match status" value="1"/>
</dbReference>
<dbReference type="NCBIfam" id="TIGR01665">
    <property type="entry name" value="put_anti_recept"/>
    <property type="match status" value="1"/>
</dbReference>
<dbReference type="InterPro" id="IPR007119">
    <property type="entry name" value="Phage_tail_spike_N"/>
</dbReference>
<dbReference type="RefSeq" id="WP_168441502.1">
    <property type="nucleotide sequence ID" value="NZ_CP065993.1"/>
</dbReference>
<gene>
    <name evidence="2" type="ORF">P1N92_05055</name>
</gene>
<accession>A0ABT6HDU1</accession>
<dbReference type="InterPro" id="IPR012892">
    <property type="entry name" value="Gp58"/>
</dbReference>
<dbReference type="EMBL" id="JARGDN010000004">
    <property type="protein sequence ID" value="MDG9733488.1"/>
    <property type="molecule type" value="Genomic_DNA"/>
</dbReference>
<organism evidence="2 3">
    <name type="scientific">Leuconostoc pseudomesenteroides</name>
    <dbReference type="NCBI Taxonomy" id="33968"/>
    <lineage>
        <taxon>Bacteria</taxon>
        <taxon>Bacillati</taxon>
        <taxon>Bacillota</taxon>
        <taxon>Bacilli</taxon>
        <taxon>Lactobacillales</taxon>
        <taxon>Lactobacillaceae</taxon>
        <taxon>Leuconostoc</taxon>
    </lineage>
</organism>
<feature type="domain" description="Peptidase S74" evidence="1">
    <location>
        <begin position="1835"/>
        <end position="1933"/>
    </location>
</feature>
<proteinExistence type="predicted"/>